<dbReference type="EC" id="1.7.1.15" evidence="7"/>
<dbReference type="Pfam" id="PF07992">
    <property type="entry name" value="Pyr_redox_2"/>
    <property type="match status" value="1"/>
</dbReference>
<dbReference type="InterPro" id="IPR041575">
    <property type="entry name" value="Rubredoxin_C"/>
</dbReference>
<evidence type="ECO:0000256" key="4">
    <source>
        <dbReference type="ARBA" id="ARBA00022827"/>
    </source>
</evidence>
<dbReference type="Gene3D" id="3.30.390.30">
    <property type="match status" value="1"/>
</dbReference>
<protein>
    <submittedName>
        <fullName evidence="7">Nitrite reductase (NADH) large subunit</fullName>
        <ecNumber evidence="7">1.7.1.15</ecNumber>
    </submittedName>
</protein>
<feature type="domain" description="NADH-rubredoxin oxidoreductase C-terminal" evidence="6">
    <location>
        <begin position="316"/>
        <end position="383"/>
    </location>
</feature>
<dbReference type="PRINTS" id="PR00411">
    <property type="entry name" value="PNDRDTASEI"/>
</dbReference>
<evidence type="ECO:0000259" key="5">
    <source>
        <dbReference type="Pfam" id="PF07992"/>
    </source>
</evidence>
<keyword evidence="4" id="KW-0274">FAD</keyword>
<evidence type="ECO:0000256" key="3">
    <source>
        <dbReference type="ARBA" id="ARBA00022630"/>
    </source>
</evidence>
<organism evidence="7 8">
    <name type="scientific">Labrys wisconsinensis</name>
    <dbReference type="NCBI Taxonomy" id="425677"/>
    <lineage>
        <taxon>Bacteria</taxon>
        <taxon>Pseudomonadati</taxon>
        <taxon>Pseudomonadota</taxon>
        <taxon>Alphaproteobacteria</taxon>
        <taxon>Hyphomicrobiales</taxon>
        <taxon>Xanthobacteraceae</taxon>
        <taxon>Labrys</taxon>
    </lineage>
</organism>
<dbReference type="Gene3D" id="3.50.50.60">
    <property type="entry name" value="FAD/NAD(P)-binding domain"/>
    <property type="match status" value="2"/>
</dbReference>
<dbReference type="Proteomes" id="UP001242480">
    <property type="component" value="Unassembled WGS sequence"/>
</dbReference>
<feature type="domain" description="FAD/NAD(P)-binding" evidence="5">
    <location>
        <begin position="4"/>
        <end position="283"/>
    </location>
</feature>
<name>A0ABU0J1J0_9HYPH</name>
<keyword evidence="7" id="KW-0560">Oxidoreductase</keyword>
<dbReference type="InterPro" id="IPR050260">
    <property type="entry name" value="FAD-bd_OxRdtase"/>
</dbReference>
<evidence type="ECO:0000313" key="8">
    <source>
        <dbReference type="Proteomes" id="UP001242480"/>
    </source>
</evidence>
<dbReference type="InterPro" id="IPR023753">
    <property type="entry name" value="FAD/NAD-binding_dom"/>
</dbReference>
<dbReference type="PANTHER" id="PTHR43429">
    <property type="entry name" value="PYRIDINE NUCLEOTIDE-DISULFIDE OXIDOREDUCTASE DOMAIN-CONTAINING"/>
    <property type="match status" value="1"/>
</dbReference>
<dbReference type="Pfam" id="PF18267">
    <property type="entry name" value="Rubredoxin_C"/>
    <property type="match status" value="1"/>
</dbReference>
<dbReference type="EMBL" id="JAUSVX010000001">
    <property type="protein sequence ID" value="MDQ0468108.1"/>
    <property type="molecule type" value="Genomic_DNA"/>
</dbReference>
<comment type="cofactor">
    <cofactor evidence="1">
        <name>FAD</name>
        <dbReference type="ChEBI" id="CHEBI:57692"/>
    </cofactor>
</comment>
<keyword evidence="3" id="KW-0285">Flavoprotein</keyword>
<reference evidence="7 8" key="1">
    <citation type="submission" date="2023-07" db="EMBL/GenBank/DDBJ databases">
        <title>Genomic Encyclopedia of Type Strains, Phase IV (KMG-IV): sequencing the most valuable type-strain genomes for metagenomic binning, comparative biology and taxonomic classification.</title>
        <authorList>
            <person name="Goeker M."/>
        </authorList>
    </citation>
    <scope>NUCLEOTIDE SEQUENCE [LARGE SCALE GENOMIC DNA]</scope>
    <source>
        <strain evidence="7 8">DSM 19619</strain>
    </source>
</reference>
<dbReference type="GO" id="GO:0106316">
    <property type="term" value="F:nitrite reductase (NADH) activity"/>
    <property type="evidence" value="ECO:0007669"/>
    <property type="project" value="UniProtKB-EC"/>
</dbReference>
<gene>
    <name evidence="7" type="ORF">QO011_001103</name>
</gene>
<dbReference type="SUPFAM" id="SSF51905">
    <property type="entry name" value="FAD/NAD(P)-binding domain"/>
    <property type="match status" value="2"/>
</dbReference>
<keyword evidence="8" id="KW-1185">Reference proteome</keyword>
<dbReference type="PRINTS" id="PR00368">
    <property type="entry name" value="FADPNR"/>
</dbReference>
<evidence type="ECO:0000256" key="2">
    <source>
        <dbReference type="ARBA" id="ARBA00006442"/>
    </source>
</evidence>
<dbReference type="RefSeq" id="WP_307268721.1">
    <property type="nucleotide sequence ID" value="NZ_JAUSVX010000001.1"/>
</dbReference>
<evidence type="ECO:0000256" key="1">
    <source>
        <dbReference type="ARBA" id="ARBA00001974"/>
    </source>
</evidence>
<dbReference type="InterPro" id="IPR036188">
    <property type="entry name" value="FAD/NAD-bd_sf"/>
</dbReference>
<dbReference type="PANTHER" id="PTHR43429:SF3">
    <property type="entry name" value="NITRITE REDUCTASE [NAD(P)H]"/>
    <property type="match status" value="1"/>
</dbReference>
<sequence length="408" mass="42085">MTENLLIVGNGMASVRLCEELAARAPGRFAVTVVGAEPLPGYNRVLLSALLAGEVGEADIALCDTAWYAAQGIRLITGRRVEALDLPGRAATLSDGGGIGFDRLVLATGSTPIRLAVPGMDLPGVMTFRDLADLPALGAAARSGGRVAVIGGGLLGIEAAHALAKGGADVTLVHVTDRLMDRQLDVSAAAFLRRAVERKGIRLRLSAQTAAVDGAGRAEALVLADGERLPTDLVVVAVGVRPNVALAAAAGLPVGRGILVDDGLTTSLPFVHAVGECAEHRGMVYGLVEPAYDQVGVLARRLAGEAEALYGGTALSTNLKVSGVPVFSAGDVQGEAGTDAILLEDRGLGLFRKLVLRGDRLVGAVLVGEADDALWYRDLIRRGDDVAAIRDDLIFGRAFCDGAIREAA</sequence>
<comment type="similarity">
    <text evidence="2">Belongs to the FAD-dependent oxidoreductase family.</text>
</comment>
<dbReference type="InterPro" id="IPR016156">
    <property type="entry name" value="FAD/NAD-linked_Rdtase_dimer_sf"/>
</dbReference>
<evidence type="ECO:0000313" key="7">
    <source>
        <dbReference type="EMBL" id="MDQ0468108.1"/>
    </source>
</evidence>
<proteinExistence type="inferred from homology"/>
<comment type="caution">
    <text evidence="7">The sequence shown here is derived from an EMBL/GenBank/DDBJ whole genome shotgun (WGS) entry which is preliminary data.</text>
</comment>
<evidence type="ECO:0000259" key="6">
    <source>
        <dbReference type="Pfam" id="PF18267"/>
    </source>
</evidence>
<accession>A0ABU0J1J0</accession>